<evidence type="ECO:0000313" key="1">
    <source>
        <dbReference type="EMBL" id="MFC4296156.1"/>
    </source>
</evidence>
<dbReference type="InterPro" id="IPR036388">
    <property type="entry name" value="WH-like_DNA-bd_sf"/>
</dbReference>
<reference evidence="2" key="1">
    <citation type="journal article" date="2019" name="Int. J. Syst. Evol. Microbiol.">
        <title>The Global Catalogue of Microorganisms (GCM) 10K type strain sequencing project: providing services to taxonomists for standard genome sequencing and annotation.</title>
        <authorList>
            <consortium name="The Broad Institute Genomics Platform"/>
            <consortium name="The Broad Institute Genome Sequencing Center for Infectious Disease"/>
            <person name="Wu L."/>
            <person name="Ma J."/>
        </authorList>
    </citation>
    <scope>NUCLEOTIDE SEQUENCE [LARGE SCALE GENOMIC DNA]</scope>
    <source>
        <strain evidence="2">CGMCC 1.12989</strain>
    </source>
</reference>
<dbReference type="InterPro" id="IPR036390">
    <property type="entry name" value="WH_DNA-bd_sf"/>
</dbReference>
<dbReference type="RefSeq" id="WP_379539606.1">
    <property type="nucleotide sequence ID" value="NZ_JBHSDR010000006.1"/>
</dbReference>
<name>A0ABV8RUW6_9SPHN</name>
<comment type="caution">
    <text evidence="1">The sequence shown here is derived from an EMBL/GenBank/DDBJ whole genome shotgun (WGS) entry which is preliminary data.</text>
</comment>
<evidence type="ECO:0000313" key="2">
    <source>
        <dbReference type="Proteomes" id="UP001595828"/>
    </source>
</evidence>
<protein>
    <submittedName>
        <fullName evidence="1">MarR family transcriptional regulator</fullName>
    </submittedName>
</protein>
<gene>
    <name evidence="1" type="ORF">ACFO0A_13935</name>
</gene>
<keyword evidence="2" id="KW-1185">Reference proteome</keyword>
<sequence>MTSNDITDACGELRRQAQSLIQAAQELLAAAAKLDPCNAENTPLRVATDFSVLPGRSAELRAEALYMGRRIRDKMFPQGLFGEPAWDILLDLYLAQANDKPLGVTAVCLGSQVPATTALRYIALLEDAGLVMREPDSADNRRILVQLTVAGTQSMESFFEFTDVRLLPRKRASEPLANLRAANAAH</sequence>
<organism evidence="1 2">
    <name type="scientific">Novosphingobium tardum</name>
    <dbReference type="NCBI Taxonomy" id="1538021"/>
    <lineage>
        <taxon>Bacteria</taxon>
        <taxon>Pseudomonadati</taxon>
        <taxon>Pseudomonadota</taxon>
        <taxon>Alphaproteobacteria</taxon>
        <taxon>Sphingomonadales</taxon>
        <taxon>Sphingomonadaceae</taxon>
        <taxon>Novosphingobium</taxon>
    </lineage>
</organism>
<dbReference type="Proteomes" id="UP001595828">
    <property type="component" value="Unassembled WGS sequence"/>
</dbReference>
<accession>A0ABV8RUW6</accession>
<dbReference type="SUPFAM" id="SSF46785">
    <property type="entry name" value="Winged helix' DNA-binding domain"/>
    <property type="match status" value="1"/>
</dbReference>
<dbReference type="Gene3D" id="1.10.10.10">
    <property type="entry name" value="Winged helix-like DNA-binding domain superfamily/Winged helix DNA-binding domain"/>
    <property type="match status" value="1"/>
</dbReference>
<proteinExistence type="predicted"/>
<dbReference type="EMBL" id="JBHSDR010000006">
    <property type="protein sequence ID" value="MFC4296156.1"/>
    <property type="molecule type" value="Genomic_DNA"/>
</dbReference>